<dbReference type="GO" id="GO:0008168">
    <property type="term" value="F:methyltransferase activity"/>
    <property type="evidence" value="ECO:0007669"/>
    <property type="project" value="UniProtKB-KW"/>
</dbReference>
<dbReference type="OrthoDB" id="938855at2"/>
<dbReference type="NCBIfam" id="TIGR01444">
    <property type="entry name" value="fkbM_fam"/>
    <property type="match status" value="1"/>
</dbReference>
<feature type="domain" description="Methyltransferase FkbM" evidence="1">
    <location>
        <begin position="48"/>
        <end position="216"/>
    </location>
</feature>
<protein>
    <submittedName>
        <fullName evidence="2">FkbM family methyltransferase</fullName>
    </submittedName>
</protein>
<accession>A0A4T3F3K9</accession>
<gene>
    <name evidence="2" type="ORF">E5222_05280</name>
</gene>
<proteinExistence type="predicted"/>
<dbReference type="RefSeq" id="WP_136692645.1">
    <property type="nucleotide sequence ID" value="NZ_SSHH01000001.1"/>
</dbReference>
<evidence type="ECO:0000259" key="1">
    <source>
        <dbReference type="Pfam" id="PF05050"/>
    </source>
</evidence>
<name>A0A4T3F3K9_9SPHN</name>
<keyword evidence="2" id="KW-0489">Methyltransferase</keyword>
<dbReference type="Gene3D" id="3.40.50.150">
    <property type="entry name" value="Vaccinia Virus protein VP39"/>
    <property type="match status" value="1"/>
</dbReference>
<dbReference type="Pfam" id="PF05050">
    <property type="entry name" value="Methyltransf_21"/>
    <property type="match status" value="1"/>
</dbReference>
<dbReference type="AlphaFoldDB" id="A0A4T3F3K9"/>
<dbReference type="InterPro" id="IPR029063">
    <property type="entry name" value="SAM-dependent_MTases_sf"/>
</dbReference>
<dbReference type="GO" id="GO:0032259">
    <property type="term" value="P:methylation"/>
    <property type="evidence" value="ECO:0007669"/>
    <property type="project" value="UniProtKB-KW"/>
</dbReference>
<evidence type="ECO:0000313" key="3">
    <source>
        <dbReference type="Proteomes" id="UP000309389"/>
    </source>
</evidence>
<reference evidence="2 3" key="1">
    <citation type="submission" date="2019-04" db="EMBL/GenBank/DDBJ databases">
        <title>Altererythrobacter aquimixticola sp. nov., isolated from sediment of junction between the ocean and a freshwater spring.</title>
        <authorList>
            <person name="Yoon J.-H."/>
        </authorList>
    </citation>
    <scope>NUCLEOTIDE SEQUENCE [LARGE SCALE GENOMIC DNA]</scope>
    <source>
        <strain evidence="2 3">SSKS-13</strain>
    </source>
</reference>
<comment type="caution">
    <text evidence="2">The sequence shown here is derived from an EMBL/GenBank/DDBJ whole genome shotgun (WGS) entry which is preliminary data.</text>
</comment>
<organism evidence="2 3">
    <name type="scientific">Alteraurantiacibacter aquimixticola</name>
    <dbReference type="NCBI Taxonomy" id="2489173"/>
    <lineage>
        <taxon>Bacteria</taxon>
        <taxon>Pseudomonadati</taxon>
        <taxon>Pseudomonadota</taxon>
        <taxon>Alphaproteobacteria</taxon>
        <taxon>Sphingomonadales</taxon>
        <taxon>Erythrobacteraceae</taxon>
        <taxon>Alteraurantiacibacter</taxon>
    </lineage>
</organism>
<keyword evidence="2" id="KW-0808">Transferase</keyword>
<dbReference type="InterPro" id="IPR006342">
    <property type="entry name" value="FkbM_mtfrase"/>
</dbReference>
<evidence type="ECO:0000313" key="2">
    <source>
        <dbReference type="EMBL" id="TIX51856.1"/>
    </source>
</evidence>
<dbReference type="Proteomes" id="UP000309389">
    <property type="component" value="Unassembled WGS sequence"/>
</dbReference>
<keyword evidence="3" id="KW-1185">Reference proteome</keyword>
<dbReference type="EMBL" id="SSHH01000001">
    <property type="protein sequence ID" value="TIX51856.1"/>
    <property type="molecule type" value="Genomic_DNA"/>
</dbReference>
<dbReference type="SUPFAM" id="SSF53335">
    <property type="entry name" value="S-adenosyl-L-methionine-dependent methyltransferases"/>
    <property type="match status" value="1"/>
</dbReference>
<sequence length="236" mass="26337">MQYITVAERSESVFTLCDDALPKREFRRRVEDVLRYLTNRLGRIAFVQVGANDGAGDDMVNAFVKTGRWHGILVEPLPGAMASLQQEYAGLPRLHFEQLAIWPDDNPPAFWQVNGASVLSSFSREAIMMHAAKYEDLAAMLEPIEVQTERLGGLCNRHGVIPEVIAMDCEGNDDVVLSTFDLAANRVPVILFEHVFLSSERSAALRDRLEGLGYRLLFDRHDCLAVQPAALPPLSE</sequence>